<evidence type="ECO:0000313" key="1">
    <source>
        <dbReference type="EMBL" id="CAK9121772.1"/>
    </source>
</evidence>
<dbReference type="Proteomes" id="UP001642485">
    <property type="component" value="Plasmid 2"/>
</dbReference>
<sequence length="54" mass="6267">MIKHILLTMKAQHQNLQDHRSRNYNAQEANLNAKAAMPATKETLNQDNRICYKS</sequence>
<organism evidence="1 2">
    <name type="scientific">Rickettsia helvetica</name>
    <dbReference type="NCBI Taxonomy" id="35789"/>
    <lineage>
        <taxon>Bacteria</taxon>
        <taxon>Pseudomonadati</taxon>
        <taxon>Pseudomonadota</taxon>
        <taxon>Alphaproteobacteria</taxon>
        <taxon>Rickettsiales</taxon>
        <taxon>Rickettsiaceae</taxon>
        <taxon>Rickettsieae</taxon>
        <taxon>Rickettsia</taxon>
        <taxon>spotted fever group</taxon>
    </lineage>
</organism>
<name>A0ABM9NDU7_RICHE</name>
<accession>A0ABM9NDU7</accession>
<keyword evidence="2" id="KW-1185">Reference proteome</keyword>
<protein>
    <submittedName>
        <fullName evidence="1">Uncharacterized protein</fullName>
    </submittedName>
</protein>
<geneLocation type="plasmid" evidence="1 2">
    <name>2</name>
</geneLocation>
<dbReference type="EMBL" id="OZ018777">
    <property type="protein sequence ID" value="CAK9121772.1"/>
    <property type="molecule type" value="Genomic_DNA"/>
</dbReference>
<proteinExistence type="predicted"/>
<gene>
    <name evidence="1" type="ORF">OB144RH_08305</name>
</gene>
<keyword evidence="1" id="KW-0614">Plasmid</keyword>
<evidence type="ECO:0000313" key="2">
    <source>
        <dbReference type="Proteomes" id="UP001642485"/>
    </source>
</evidence>
<reference evidence="1 2" key="1">
    <citation type="submission" date="2024-02" db="EMBL/GenBank/DDBJ databases">
        <authorList>
            <person name="Nijsse B."/>
            <person name="Sprong H."/>
        </authorList>
    </citation>
    <scope>NUCLEOTIDE SEQUENCE [LARGE SCALE GENOMIC DNA]</scope>
    <source>
        <strain evidence="1">OB144</strain>
        <plasmid evidence="1 2">2</plasmid>
    </source>
</reference>